<dbReference type="Proteomes" id="UP000192468">
    <property type="component" value="Unassembled WGS sequence"/>
</dbReference>
<reference evidence="4 5" key="1">
    <citation type="submission" date="2017-04" db="EMBL/GenBank/DDBJ databases">
        <authorList>
            <person name="Afonso C.L."/>
            <person name="Miller P.J."/>
            <person name="Scott M.A."/>
            <person name="Spackman E."/>
            <person name="Goraichik I."/>
            <person name="Dimitrov K.M."/>
            <person name="Suarez D.L."/>
            <person name="Swayne D.E."/>
        </authorList>
    </citation>
    <scope>NUCLEOTIDE SEQUENCE [LARGE SCALE GENOMIC DNA]</scope>
    <source>
        <strain evidence="4 5">DSM 12555</strain>
    </source>
</reference>
<dbReference type="OrthoDB" id="1934566at2"/>
<feature type="region of interest" description="Disordered" evidence="2">
    <location>
        <begin position="465"/>
        <end position="485"/>
    </location>
</feature>
<evidence type="ECO:0000256" key="2">
    <source>
        <dbReference type="SAM" id="MobiDB-lite"/>
    </source>
</evidence>
<evidence type="ECO:0000259" key="3">
    <source>
        <dbReference type="Pfam" id="PF02120"/>
    </source>
</evidence>
<evidence type="ECO:0000313" key="4">
    <source>
        <dbReference type="EMBL" id="SMC17855.1"/>
    </source>
</evidence>
<feature type="region of interest" description="Disordered" evidence="2">
    <location>
        <begin position="18"/>
        <end position="69"/>
    </location>
</feature>
<feature type="compositionally biased region" description="Polar residues" evidence="2">
    <location>
        <begin position="45"/>
        <end position="69"/>
    </location>
</feature>
<dbReference type="Pfam" id="PF02120">
    <property type="entry name" value="Flg_hook"/>
    <property type="match status" value="1"/>
</dbReference>
<dbReference type="STRING" id="1121291.SAMN02745134_00442"/>
<sequence>MSDSSLSVSVSTLALVSNGNSAGNISNTKSTNSSNGSTFSIVLQDKTNTDSNANSQSNTVTGANNNLTSTNVQDADVTKSNSDVGYEKDLQEIENKINKMEDGSQKLDDNTTAALLLSLQQILNSILKNSNSPTAQDSKNSSESVSSITISTDIQAKLTELENTLQQIINDLTAANKQATAQVSDNSALDSTLQNENLKQNINDISSLIETTNNNSVDENFNLESKTNDVVDCLNLINKVLSNASSSTNKNINSDLLNKFKTEFSDIIQGLKGNVTSTDGNSSNLLSSNSYAINSLLDSSSNLNSSTSDNSSMNSNSSDKDTEFLNKLIDNSGNDDSNYSKVTNVINQFIRNNDSTSKLTATQLSDPQIRSTNFAQDVINNVKYMENNNIKDMTVTITPKELGQVLINVSSENGVIKASITATNKEAYNLLNSNIGEINKNLNSQDVRISNVDINIYNGDTTFFKGNSNSDKDTNQNGKKQRTSNVAGVGSIADTEAESMTDLYDNNNVNALA</sequence>
<name>A0A1W1X1S1_9CLOT</name>
<protein>
    <submittedName>
        <fullName evidence="4">Flagellar hook-length control protein FliK</fullName>
    </submittedName>
</protein>
<keyword evidence="1" id="KW-0175">Coiled coil</keyword>
<keyword evidence="4" id="KW-0966">Cell projection</keyword>
<dbReference type="CDD" id="cd17470">
    <property type="entry name" value="T3SS_Flik_C"/>
    <property type="match status" value="1"/>
</dbReference>
<dbReference type="InterPro" id="IPR021136">
    <property type="entry name" value="Flagellar_hook_control-like_C"/>
</dbReference>
<dbReference type="InterPro" id="IPR038610">
    <property type="entry name" value="FliK-like_C_sf"/>
</dbReference>
<keyword evidence="4" id="KW-0969">Cilium</keyword>
<proteinExistence type="predicted"/>
<dbReference type="AlphaFoldDB" id="A0A1W1X1S1"/>
<accession>A0A1W1X1S1</accession>
<feature type="compositionally biased region" description="Low complexity" evidence="2">
    <location>
        <begin position="26"/>
        <end position="40"/>
    </location>
</feature>
<feature type="domain" description="Flagellar hook-length control protein-like C-terminal" evidence="3">
    <location>
        <begin position="381"/>
        <end position="461"/>
    </location>
</feature>
<gene>
    <name evidence="4" type="ORF">SAMN02745134_00442</name>
</gene>
<evidence type="ECO:0000313" key="5">
    <source>
        <dbReference type="Proteomes" id="UP000192468"/>
    </source>
</evidence>
<keyword evidence="4" id="KW-0282">Flagellum</keyword>
<dbReference type="EMBL" id="FWXH01000002">
    <property type="protein sequence ID" value="SMC17855.1"/>
    <property type="molecule type" value="Genomic_DNA"/>
</dbReference>
<keyword evidence="5" id="KW-1185">Reference proteome</keyword>
<evidence type="ECO:0000256" key="1">
    <source>
        <dbReference type="SAM" id="Coils"/>
    </source>
</evidence>
<dbReference type="RefSeq" id="WP_084113629.1">
    <property type="nucleotide sequence ID" value="NZ_FWXH01000002.1"/>
</dbReference>
<dbReference type="Gene3D" id="3.30.750.140">
    <property type="match status" value="1"/>
</dbReference>
<organism evidence="4 5">
    <name type="scientific">Clostridium acidisoli DSM 12555</name>
    <dbReference type="NCBI Taxonomy" id="1121291"/>
    <lineage>
        <taxon>Bacteria</taxon>
        <taxon>Bacillati</taxon>
        <taxon>Bacillota</taxon>
        <taxon>Clostridia</taxon>
        <taxon>Eubacteriales</taxon>
        <taxon>Clostridiaceae</taxon>
        <taxon>Clostridium</taxon>
    </lineage>
</organism>
<feature type="coiled-coil region" evidence="1">
    <location>
        <begin position="151"/>
        <end position="215"/>
    </location>
</feature>